<dbReference type="Pfam" id="PF00070">
    <property type="entry name" value="Pyr_redox"/>
    <property type="match status" value="1"/>
</dbReference>
<dbReference type="GO" id="GO:0004502">
    <property type="term" value="F:kynurenine 3-monooxygenase activity"/>
    <property type="evidence" value="ECO:0007669"/>
    <property type="project" value="UniProtKB-UniRule"/>
</dbReference>
<comment type="cofactor">
    <cofactor evidence="1 11">
        <name>FAD</name>
        <dbReference type="ChEBI" id="CHEBI:57692"/>
    </cofactor>
</comment>
<evidence type="ECO:0000313" key="16">
    <source>
        <dbReference type="Proteomes" id="UP000095038"/>
    </source>
</evidence>
<evidence type="ECO:0000256" key="3">
    <source>
        <dbReference type="ARBA" id="ARBA00022642"/>
    </source>
</evidence>
<protein>
    <recommendedName>
        <fullName evidence="11">Kynurenine 3-monooxygenase</fullName>
        <ecNumber evidence="11">1.14.13.9</ecNumber>
    </recommendedName>
    <alternativeName>
        <fullName evidence="11">Biosynthesis of nicotinic acid protein 4</fullName>
    </alternativeName>
    <alternativeName>
        <fullName evidence="11">Kynurenine 3-hydroxylase</fullName>
    </alternativeName>
</protein>
<evidence type="ECO:0000256" key="2">
    <source>
        <dbReference type="ARBA" id="ARBA00022630"/>
    </source>
</evidence>
<evidence type="ECO:0000256" key="6">
    <source>
        <dbReference type="ARBA" id="ARBA00022857"/>
    </source>
</evidence>
<dbReference type="InterPro" id="IPR002938">
    <property type="entry name" value="FAD-bd"/>
</dbReference>
<dbReference type="FunFam" id="3.50.50.60:FF:000129">
    <property type="entry name" value="Kynurenine 3-monooxygenase"/>
    <property type="match status" value="1"/>
</dbReference>
<dbReference type="GO" id="GO:0005741">
    <property type="term" value="C:mitochondrial outer membrane"/>
    <property type="evidence" value="ECO:0007669"/>
    <property type="project" value="UniProtKB-SubCell"/>
</dbReference>
<organism evidence="15 16">
    <name type="scientific">Ascoidea rubescens DSM 1968</name>
    <dbReference type="NCBI Taxonomy" id="1344418"/>
    <lineage>
        <taxon>Eukaryota</taxon>
        <taxon>Fungi</taxon>
        <taxon>Dikarya</taxon>
        <taxon>Ascomycota</taxon>
        <taxon>Saccharomycotina</taxon>
        <taxon>Saccharomycetes</taxon>
        <taxon>Ascoideaceae</taxon>
        <taxon>Ascoidea</taxon>
    </lineage>
</organism>
<accession>A0A1D2VDQ5</accession>
<keyword evidence="2 11" id="KW-0285">Flavoprotein</keyword>
<gene>
    <name evidence="11" type="primary">BNA4</name>
    <name evidence="15" type="ORF">ASCRUDRAFT_71572</name>
</gene>
<dbReference type="InParanoid" id="A0A1D2VDQ5"/>
<sequence>MKQYPSNSKEVAIIGAGLVGCLAALNLAKLGYLVTIFEYRSDPRTIQDHQNLRSINLAISERGIAALQNIDLDLSKRILDQIVPMKGRLIHSAPNSSRSITYAQNYGVNGIECINSIDRNLLNIKLLNEIDTVPTIFAQFNRKLVNLIFPNEDQNDNANPILYFQSTTNQDSSSQNNILKRHDNFNFLIGADGSYSTTRSLLQKHIRMDFKQEYIDMAYLELFISSNPTHNTDSNSRFKLDKNYLHIWPRENFMLIALPNYDGSFTSTFFAPWHIMNSLNSNEEIISFFQTNFPDVLNSNLISQESLLNFFNSNPKSSLICTICNPYNYKGKCLLIGDAAHSMVPFYGQGMNCGFEDVRILSNLIIKNQFDIHDAFEEYTESRHRDLISILQLAKDNYKEMSSNVNSSIHLLSKRLDNGLSKILGDYWLPLYTMVSFRSDISYSQAIKINKRQYRILSTLQLSLLSFSVYFALKYSKPLLNFFNKK</sequence>
<proteinExistence type="inferred from homology"/>
<keyword evidence="11 12" id="KW-0472">Membrane</keyword>
<keyword evidence="9 11" id="KW-0496">Mitochondrion</keyword>
<keyword evidence="6 11" id="KW-0521">NADP</keyword>
<evidence type="ECO:0000256" key="10">
    <source>
        <dbReference type="ARBA" id="ARBA00047818"/>
    </source>
</evidence>
<keyword evidence="7 11" id="KW-0560">Oxidoreductase</keyword>
<evidence type="ECO:0000256" key="1">
    <source>
        <dbReference type="ARBA" id="ARBA00001974"/>
    </source>
</evidence>
<dbReference type="Gene3D" id="3.50.50.60">
    <property type="entry name" value="FAD/NAD(P)-binding domain"/>
    <property type="match status" value="1"/>
</dbReference>
<comment type="catalytic activity">
    <reaction evidence="10 11">
        <text>L-kynurenine + NADPH + O2 + H(+) = 3-hydroxy-L-kynurenine + NADP(+) + H2O</text>
        <dbReference type="Rhea" id="RHEA:20545"/>
        <dbReference type="ChEBI" id="CHEBI:15377"/>
        <dbReference type="ChEBI" id="CHEBI:15378"/>
        <dbReference type="ChEBI" id="CHEBI:15379"/>
        <dbReference type="ChEBI" id="CHEBI:57783"/>
        <dbReference type="ChEBI" id="CHEBI:57959"/>
        <dbReference type="ChEBI" id="CHEBI:58125"/>
        <dbReference type="ChEBI" id="CHEBI:58349"/>
        <dbReference type="EC" id="1.14.13.9"/>
    </reaction>
</comment>
<dbReference type="GO" id="GO:0043420">
    <property type="term" value="P:anthranilate metabolic process"/>
    <property type="evidence" value="ECO:0007669"/>
    <property type="project" value="UniProtKB-UniRule"/>
</dbReference>
<dbReference type="SUPFAM" id="SSF51905">
    <property type="entry name" value="FAD/NAD(P)-binding domain"/>
    <property type="match status" value="1"/>
</dbReference>
<feature type="domain" description="FAD-binding" evidence="14">
    <location>
        <begin position="186"/>
        <end position="365"/>
    </location>
</feature>
<evidence type="ECO:0000256" key="7">
    <source>
        <dbReference type="ARBA" id="ARBA00023002"/>
    </source>
</evidence>
<dbReference type="OrthoDB" id="10053569at2759"/>
<evidence type="ECO:0000256" key="11">
    <source>
        <dbReference type="HAMAP-Rule" id="MF_03018"/>
    </source>
</evidence>
<keyword evidence="16" id="KW-1185">Reference proteome</keyword>
<dbReference type="AlphaFoldDB" id="A0A1D2VDQ5"/>
<evidence type="ECO:0000313" key="15">
    <source>
        <dbReference type="EMBL" id="ODV59623.1"/>
    </source>
</evidence>
<keyword evidence="5 11" id="KW-0274">FAD</keyword>
<dbReference type="GO" id="GO:0070189">
    <property type="term" value="P:kynurenine metabolic process"/>
    <property type="evidence" value="ECO:0007669"/>
    <property type="project" value="TreeGrafter"/>
</dbReference>
<dbReference type="GeneID" id="30965599"/>
<reference evidence="16" key="1">
    <citation type="submission" date="2016-05" db="EMBL/GenBank/DDBJ databases">
        <title>Comparative genomics of biotechnologically important yeasts.</title>
        <authorList>
            <consortium name="DOE Joint Genome Institute"/>
            <person name="Riley R."/>
            <person name="Haridas S."/>
            <person name="Wolfe K.H."/>
            <person name="Lopes M.R."/>
            <person name="Hittinger C.T."/>
            <person name="Goker M."/>
            <person name="Salamov A."/>
            <person name="Wisecaver J."/>
            <person name="Long T.M."/>
            <person name="Aerts A.L."/>
            <person name="Barry K."/>
            <person name="Choi C."/>
            <person name="Clum A."/>
            <person name="Coughlan A.Y."/>
            <person name="Deshpande S."/>
            <person name="Douglass A.P."/>
            <person name="Hanson S.J."/>
            <person name="Klenk H.-P."/>
            <person name="Labutti K."/>
            <person name="Lapidus A."/>
            <person name="Lindquist E."/>
            <person name="Lipzen A."/>
            <person name="Meier-Kolthoff J.P."/>
            <person name="Ohm R.A."/>
            <person name="Otillar R.P."/>
            <person name="Pangilinan J."/>
            <person name="Peng Y."/>
            <person name="Rokas A."/>
            <person name="Rosa C.A."/>
            <person name="Scheuner C."/>
            <person name="Sibirny A.A."/>
            <person name="Slot J.C."/>
            <person name="Stielow J.B."/>
            <person name="Sun H."/>
            <person name="Kurtzman C.P."/>
            <person name="Blackwell M."/>
            <person name="Grigoriev I.V."/>
            <person name="Jeffries T.W."/>
        </authorList>
    </citation>
    <scope>NUCLEOTIDE SEQUENCE [LARGE SCALE GENOMIC DNA]</scope>
    <source>
        <strain evidence="16">DSM 1968</strain>
    </source>
</reference>
<comment type="function">
    <text evidence="11">Catalyzes the hydroxylation of L-kynurenine (L-Kyn) to form 3-hydroxy-L-kynurenine (L-3OHKyn). Required for synthesis of quinolinic acid.</text>
</comment>
<dbReference type="Proteomes" id="UP000095038">
    <property type="component" value="Unassembled WGS sequence"/>
</dbReference>
<dbReference type="PANTHER" id="PTHR46028">
    <property type="entry name" value="KYNURENINE 3-MONOOXYGENASE"/>
    <property type="match status" value="1"/>
</dbReference>
<evidence type="ECO:0000256" key="12">
    <source>
        <dbReference type="SAM" id="Phobius"/>
    </source>
</evidence>
<evidence type="ECO:0000259" key="13">
    <source>
        <dbReference type="Pfam" id="PF00070"/>
    </source>
</evidence>
<dbReference type="RefSeq" id="XP_020045930.1">
    <property type="nucleotide sequence ID" value="XM_020191963.1"/>
</dbReference>
<feature type="domain" description="Pyridine nucleotide-disulphide oxidoreductase N-terminal" evidence="13">
    <location>
        <begin position="11"/>
        <end position="67"/>
    </location>
</feature>
<dbReference type="EMBL" id="KV454485">
    <property type="protein sequence ID" value="ODV59623.1"/>
    <property type="molecule type" value="Genomic_DNA"/>
</dbReference>
<feature type="transmembrane region" description="Helical" evidence="12">
    <location>
        <begin position="12"/>
        <end position="34"/>
    </location>
</feature>
<dbReference type="GO" id="GO:0019805">
    <property type="term" value="P:quinolinate biosynthetic process"/>
    <property type="evidence" value="ECO:0007669"/>
    <property type="project" value="UniProtKB-UniRule"/>
</dbReference>
<dbReference type="Pfam" id="PF01494">
    <property type="entry name" value="FAD_binding_3"/>
    <property type="match status" value="1"/>
</dbReference>
<dbReference type="HAMAP" id="MF_01971">
    <property type="entry name" value="Kynurenine_monooxygenase"/>
    <property type="match status" value="1"/>
</dbReference>
<evidence type="ECO:0000256" key="5">
    <source>
        <dbReference type="ARBA" id="ARBA00022827"/>
    </source>
</evidence>
<keyword evidence="12" id="KW-1133">Transmembrane helix</keyword>
<keyword evidence="12" id="KW-0812">Transmembrane</keyword>
<dbReference type="STRING" id="1344418.A0A1D2VDQ5"/>
<dbReference type="EC" id="1.14.13.9" evidence="11"/>
<dbReference type="PANTHER" id="PTHR46028:SF2">
    <property type="entry name" value="KYNURENINE 3-MONOOXYGENASE"/>
    <property type="match status" value="1"/>
</dbReference>
<keyword evidence="4 11" id="KW-1000">Mitochondrion outer membrane</keyword>
<evidence type="ECO:0000256" key="9">
    <source>
        <dbReference type="ARBA" id="ARBA00023128"/>
    </source>
</evidence>
<keyword evidence="8 11" id="KW-0503">Monooxygenase</keyword>
<keyword evidence="3 11" id="KW-0662">Pyridine nucleotide biosynthesis</keyword>
<evidence type="ECO:0000256" key="4">
    <source>
        <dbReference type="ARBA" id="ARBA00022787"/>
    </source>
</evidence>
<dbReference type="InterPro" id="IPR027545">
    <property type="entry name" value="Kynurenine_monooxygenase"/>
</dbReference>
<comment type="pathway">
    <text evidence="11">Cofactor biosynthesis; NAD(+) biosynthesis; quinolinate from L-kynurenine: step 1/3.</text>
</comment>
<dbReference type="UniPathway" id="UPA00253">
    <property type="reaction ID" value="UER00328"/>
</dbReference>
<dbReference type="GO" id="GO:0006569">
    <property type="term" value="P:L-tryptophan catabolic process"/>
    <property type="evidence" value="ECO:0007669"/>
    <property type="project" value="UniProtKB-UniRule"/>
</dbReference>
<evidence type="ECO:0000256" key="8">
    <source>
        <dbReference type="ARBA" id="ARBA00023033"/>
    </source>
</evidence>
<dbReference type="InterPro" id="IPR039648">
    <property type="entry name" value="DHPH_N"/>
</dbReference>
<dbReference type="FunCoup" id="A0A1D2VDQ5">
    <property type="interactions" value="771"/>
</dbReference>
<comment type="similarity">
    <text evidence="11">Belongs to the aromatic-ring hydroxylase family. KMO subfamily.</text>
</comment>
<comment type="subcellular location">
    <subcellularLocation>
        <location evidence="11">Mitochondrion outer membrane</location>
    </subcellularLocation>
</comment>
<name>A0A1D2VDQ5_9ASCO</name>
<dbReference type="GO" id="GO:0071949">
    <property type="term" value="F:FAD binding"/>
    <property type="evidence" value="ECO:0007669"/>
    <property type="project" value="InterPro"/>
</dbReference>
<evidence type="ECO:0000259" key="14">
    <source>
        <dbReference type="Pfam" id="PF01494"/>
    </source>
</evidence>
<dbReference type="InterPro" id="IPR036188">
    <property type="entry name" value="FAD/NAD-bd_sf"/>
</dbReference>
<dbReference type="GO" id="GO:0034354">
    <property type="term" value="P:'de novo' NAD+ biosynthetic process from L-tryptophan"/>
    <property type="evidence" value="ECO:0007669"/>
    <property type="project" value="UniProtKB-UniRule"/>
</dbReference>
<dbReference type="PRINTS" id="PR00420">
    <property type="entry name" value="RNGMNOXGNASE"/>
</dbReference>
<dbReference type="PROSITE" id="PS51257">
    <property type="entry name" value="PROKAR_LIPOPROTEIN"/>
    <property type="match status" value="1"/>
</dbReference>